<name>A0A1H8LYD4_9PROT</name>
<gene>
    <name evidence="2" type="ORF">SAMN05216333_104100</name>
</gene>
<proteinExistence type="predicted"/>
<organism evidence="2 3">
    <name type="scientific">Nitrosomonas oligotropha</name>
    <dbReference type="NCBI Taxonomy" id="42354"/>
    <lineage>
        <taxon>Bacteria</taxon>
        <taxon>Pseudomonadati</taxon>
        <taxon>Pseudomonadota</taxon>
        <taxon>Betaproteobacteria</taxon>
        <taxon>Nitrosomonadales</taxon>
        <taxon>Nitrosomonadaceae</taxon>
        <taxon>Nitrosomonas</taxon>
    </lineage>
</organism>
<dbReference type="SUPFAM" id="SSF52799">
    <property type="entry name" value="(Phosphotyrosine protein) phosphatases II"/>
    <property type="match status" value="1"/>
</dbReference>
<dbReference type="Gene3D" id="3.90.190.10">
    <property type="entry name" value="Protein tyrosine phosphatase superfamily"/>
    <property type="match status" value="1"/>
</dbReference>
<dbReference type="Proteomes" id="UP000198814">
    <property type="component" value="Unassembled WGS sequence"/>
</dbReference>
<evidence type="ECO:0000313" key="2">
    <source>
        <dbReference type="EMBL" id="SEO10099.1"/>
    </source>
</evidence>
<feature type="domain" description="DSP-PTPase phosphatase fused to NAD+ Kinase" evidence="1">
    <location>
        <begin position="64"/>
        <end position="168"/>
    </location>
</feature>
<evidence type="ECO:0000259" key="1">
    <source>
        <dbReference type="Pfam" id="PF22741"/>
    </source>
</evidence>
<protein>
    <submittedName>
        <fullName evidence="2">TIGR01244 family protein</fullName>
    </submittedName>
</protein>
<dbReference type="InterPro" id="IPR029021">
    <property type="entry name" value="Prot-tyrosine_phosphatase-like"/>
</dbReference>
<sequence>MKTIFFHLTQQMGLSMKYSIILITLAGMLFTGLAQASGGRVPFAHQVIPVQNYSRATEQVAISGMISDGGVQALSATGFKTVIDLRTKNEGTAEEKGLVDSVGIAYFNIPTTVAGITKEQVAQFAKVFEAAQTPVLIHCGSGNRASAMWASYRITKGIDPEVAIEEARKSGLRPPLEEKLREIMLN</sequence>
<dbReference type="AlphaFoldDB" id="A0A1H8LYD4"/>
<dbReference type="InterPro" id="IPR055214">
    <property type="entry name" value="PTP-NADK"/>
</dbReference>
<keyword evidence="3" id="KW-1185">Reference proteome</keyword>
<dbReference type="CDD" id="cd14503">
    <property type="entry name" value="PTP-bact"/>
    <property type="match status" value="1"/>
</dbReference>
<accession>A0A1H8LYD4</accession>
<dbReference type="Pfam" id="PF22741">
    <property type="entry name" value="PTP-NADK"/>
    <property type="match status" value="1"/>
</dbReference>
<dbReference type="STRING" id="42354.SAMN05216333_104100"/>
<evidence type="ECO:0000313" key="3">
    <source>
        <dbReference type="Proteomes" id="UP000198814"/>
    </source>
</evidence>
<reference evidence="3" key="1">
    <citation type="submission" date="2016-10" db="EMBL/GenBank/DDBJ databases">
        <authorList>
            <person name="Varghese N."/>
            <person name="Submissions S."/>
        </authorList>
    </citation>
    <scope>NUCLEOTIDE SEQUENCE [LARGE SCALE GENOMIC DNA]</scope>
    <source>
        <strain evidence="3">Nm76</strain>
    </source>
</reference>
<dbReference type="EMBL" id="FODO01000004">
    <property type="protein sequence ID" value="SEO10099.1"/>
    <property type="molecule type" value="Genomic_DNA"/>
</dbReference>